<feature type="transmembrane region" description="Helical" evidence="1">
    <location>
        <begin position="262"/>
        <end position="285"/>
    </location>
</feature>
<proteinExistence type="predicted"/>
<dbReference type="OrthoDB" id="9255632at2"/>
<feature type="transmembrane region" description="Helical" evidence="1">
    <location>
        <begin position="95"/>
        <end position="117"/>
    </location>
</feature>
<evidence type="ECO:0000313" key="3">
    <source>
        <dbReference type="Proteomes" id="UP000185696"/>
    </source>
</evidence>
<keyword evidence="3" id="KW-1185">Reference proteome</keyword>
<organism evidence="2 3">
    <name type="scientific">Actinophytocola xinjiangensis</name>
    <dbReference type="NCBI Taxonomy" id="485602"/>
    <lineage>
        <taxon>Bacteria</taxon>
        <taxon>Bacillati</taxon>
        <taxon>Actinomycetota</taxon>
        <taxon>Actinomycetes</taxon>
        <taxon>Pseudonocardiales</taxon>
        <taxon>Pseudonocardiaceae</taxon>
    </lineage>
</organism>
<feature type="transmembrane region" description="Helical" evidence="1">
    <location>
        <begin position="328"/>
        <end position="348"/>
    </location>
</feature>
<sequence>MAKYVPVINRRLLPAVGLGTAVALGIGVLLSVDTTRQTLLDLWWALLVLATGALLLVRRHLGALLSRRRPKESLSPREQEKLLIEKRKIWSQRRAALVMFVGAPAMIVLLGGVAVLPENWHLVALRAALLLVVCLLPAILWYLFLTSRRASLLNEFLANLDRLGLMSEQPGESEVPRRRRISGYLQRFGAVYGDLPEVVHRTVQDNKFERYTRDDFSGASGVTTAAVPVLTATALISIGWLLTLPPVIQDEGAGVVQWIDALAPTLQPITLAFIGAYFFAIQMLFRRYALKDLRGSTYIQVSMRIILAIIGVWVLTVVNNHLRLLDDGLLHTVSFVIGVFPLVIWQVLSHHLKKLPFLTVPSMRSALPLDRLDGLTVWHQSRLEEEDIENVPNLATADLVDLLLNTRLAPNRIIDWTDQAVLYTQLGQDAEEKRSQLHARGIRNATTFLQVAADPRARLFDDEASQATVPALVTGLQANGNVELIRCWRRQCGNSQEVVLPIPVAAARDS</sequence>
<dbReference type="AlphaFoldDB" id="A0A7Z1AYA3"/>
<reference evidence="2 3" key="1">
    <citation type="submission" date="2016-12" db="EMBL/GenBank/DDBJ databases">
        <title>The draft genome sequence of Actinophytocola xinjiangensis.</title>
        <authorList>
            <person name="Wang W."/>
            <person name="Yuan L."/>
        </authorList>
    </citation>
    <scope>NUCLEOTIDE SEQUENCE [LARGE SCALE GENOMIC DNA]</scope>
    <source>
        <strain evidence="2 3">CGMCC 4.4663</strain>
    </source>
</reference>
<dbReference type="Proteomes" id="UP000185696">
    <property type="component" value="Unassembled WGS sequence"/>
</dbReference>
<feature type="transmembrane region" description="Helical" evidence="1">
    <location>
        <begin position="216"/>
        <end position="242"/>
    </location>
</feature>
<evidence type="ECO:0000256" key="1">
    <source>
        <dbReference type="SAM" id="Phobius"/>
    </source>
</evidence>
<dbReference type="EMBL" id="MSIF01000007">
    <property type="protein sequence ID" value="OLF10265.1"/>
    <property type="molecule type" value="Genomic_DNA"/>
</dbReference>
<gene>
    <name evidence="2" type="ORF">BLA60_17695</name>
</gene>
<feature type="transmembrane region" description="Helical" evidence="1">
    <location>
        <begin position="123"/>
        <end position="144"/>
    </location>
</feature>
<keyword evidence="1" id="KW-0812">Transmembrane</keyword>
<protein>
    <submittedName>
        <fullName evidence="2">Uncharacterized protein</fullName>
    </submittedName>
</protein>
<keyword evidence="1" id="KW-0472">Membrane</keyword>
<feature type="transmembrane region" description="Helical" evidence="1">
    <location>
        <begin position="42"/>
        <end position="61"/>
    </location>
</feature>
<accession>A0A7Z1AYA3</accession>
<dbReference type="RefSeq" id="WP_075133985.1">
    <property type="nucleotide sequence ID" value="NZ_MSIF01000007.1"/>
</dbReference>
<comment type="caution">
    <text evidence="2">The sequence shown here is derived from an EMBL/GenBank/DDBJ whole genome shotgun (WGS) entry which is preliminary data.</text>
</comment>
<keyword evidence="1" id="KW-1133">Transmembrane helix</keyword>
<feature type="transmembrane region" description="Helical" evidence="1">
    <location>
        <begin position="12"/>
        <end position="30"/>
    </location>
</feature>
<feature type="transmembrane region" description="Helical" evidence="1">
    <location>
        <begin position="297"/>
        <end position="316"/>
    </location>
</feature>
<name>A0A7Z1AYA3_9PSEU</name>
<evidence type="ECO:0000313" key="2">
    <source>
        <dbReference type="EMBL" id="OLF10265.1"/>
    </source>
</evidence>